<organism evidence="1 2">
    <name type="scientific">Catellatospora bangladeshensis</name>
    <dbReference type="NCBI Taxonomy" id="310355"/>
    <lineage>
        <taxon>Bacteria</taxon>
        <taxon>Bacillati</taxon>
        <taxon>Actinomycetota</taxon>
        <taxon>Actinomycetes</taxon>
        <taxon>Micromonosporales</taxon>
        <taxon>Micromonosporaceae</taxon>
        <taxon>Catellatospora</taxon>
    </lineage>
</organism>
<dbReference type="EMBL" id="BONF01000007">
    <property type="protein sequence ID" value="GIF79657.1"/>
    <property type="molecule type" value="Genomic_DNA"/>
</dbReference>
<keyword evidence="2" id="KW-1185">Reference proteome</keyword>
<dbReference type="InterPro" id="IPR019239">
    <property type="entry name" value="VapB_antitoxin"/>
</dbReference>
<dbReference type="RefSeq" id="WP_203742399.1">
    <property type="nucleotide sequence ID" value="NZ_BONF01000007.1"/>
</dbReference>
<reference evidence="1 2" key="1">
    <citation type="submission" date="2021-01" db="EMBL/GenBank/DDBJ databases">
        <title>Whole genome shotgun sequence of Catellatospora bangladeshensis NBRC 107357.</title>
        <authorList>
            <person name="Komaki H."/>
            <person name="Tamura T."/>
        </authorList>
    </citation>
    <scope>NUCLEOTIDE SEQUENCE [LARGE SCALE GENOMIC DNA]</scope>
    <source>
        <strain evidence="1 2">NBRC 107357</strain>
    </source>
</reference>
<sequence>MRTVINLDDDACVEVMELLGVRTKTDAVNAALRDVLRRRRLQTLLAETADIPVIADPEEHYRAAGR</sequence>
<evidence type="ECO:0000313" key="2">
    <source>
        <dbReference type="Proteomes" id="UP000601223"/>
    </source>
</evidence>
<gene>
    <name evidence="1" type="ORF">Cba03nite_10060</name>
</gene>
<protein>
    <recommendedName>
        <fullName evidence="3">Type II toxin-antitoxin system VapB family antitoxin</fullName>
    </recommendedName>
</protein>
<proteinExistence type="predicted"/>
<dbReference type="AlphaFoldDB" id="A0A8J3JFR0"/>
<accession>A0A8J3JFR0</accession>
<evidence type="ECO:0000313" key="1">
    <source>
        <dbReference type="EMBL" id="GIF79657.1"/>
    </source>
</evidence>
<dbReference type="Pfam" id="PF09957">
    <property type="entry name" value="VapB_antitoxin"/>
    <property type="match status" value="1"/>
</dbReference>
<comment type="caution">
    <text evidence="1">The sequence shown here is derived from an EMBL/GenBank/DDBJ whole genome shotgun (WGS) entry which is preliminary data.</text>
</comment>
<dbReference type="Proteomes" id="UP000601223">
    <property type="component" value="Unassembled WGS sequence"/>
</dbReference>
<evidence type="ECO:0008006" key="3">
    <source>
        <dbReference type="Google" id="ProtNLM"/>
    </source>
</evidence>
<name>A0A8J3JFR0_9ACTN</name>